<dbReference type="GO" id="GO:0006506">
    <property type="term" value="P:GPI anchor biosynthetic process"/>
    <property type="evidence" value="ECO:0007669"/>
    <property type="project" value="UniProtKB-KW"/>
</dbReference>
<organism evidence="12">
    <name type="scientific">Cacopsylla melanoneura</name>
    <dbReference type="NCBI Taxonomy" id="428564"/>
    <lineage>
        <taxon>Eukaryota</taxon>
        <taxon>Metazoa</taxon>
        <taxon>Ecdysozoa</taxon>
        <taxon>Arthropoda</taxon>
        <taxon>Hexapoda</taxon>
        <taxon>Insecta</taxon>
        <taxon>Pterygota</taxon>
        <taxon>Neoptera</taxon>
        <taxon>Paraneoptera</taxon>
        <taxon>Hemiptera</taxon>
        <taxon>Sternorrhyncha</taxon>
        <taxon>Psylloidea</taxon>
        <taxon>Psyllidae</taxon>
        <taxon>Psyllinae</taxon>
        <taxon>Cacopsylla</taxon>
    </lineage>
</organism>
<dbReference type="EC" id="2.4.1.-" evidence="11"/>
<dbReference type="EMBL" id="HBUF01105145">
    <property type="protein sequence ID" value="CAG6639012.1"/>
    <property type="molecule type" value="Transcribed_RNA"/>
</dbReference>
<dbReference type="EMBL" id="HBUF01105144">
    <property type="protein sequence ID" value="CAG6639010.1"/>
    <property type="molecule type" value="Transcribed_RNA"/>
</dbReference>
<name>A0A8D8QXZ3_9HEMI</name>
<reference evidence="12" key="1">
    <citation type="submission" date="2021-05" db="EMBL/GenBank/DDBJ databases">
        <authorList>
            <person name="Alioto T."/>
            <person name="Alioto T."/>
            <person name="Gomez Garrido J."/>
        </authorList>
    </citation>
    <scope>NUCLEOTIDE SEQUENCE</scope>
</reference>
<evidence type="ECO:0000256" key="4">
    <source>
        <dbReference type="ARBA" id="ARBA00022676"/>
    </source>
</evidence>
<comment type="similarity">
    <text evidence="10">Belongs to the glycosyltransferase 22 family. PIGZ subfamily.</text>
</comment>
<feature type="transmembrane region" description="Helical" evidence="11">
    <location>
        <begin position="225"/>
        <end position="243"/>
    </location>
</feature>
<keyword evidence="9 11" id="KW-0472">Membrane</keyword>
<keyword evidence="4 11" id="KW-0328">Glycosyltransferase</keyword>
<comment type="subcellular location">
    <subcellularLocation>
        <location evidence="1 11">Endoplasmic reticulum membrane</location>
        <topology evidence="1 11">Multi-pass membrane protein</topology>
    </subcellularLocation>
</comment>
<dbReference type="InterPro" id="IPR005599">
    <property type="entry name" value="GPI_mannosylTrfase"/>
</dbReference>
<keyword evidence="7 11" id="KW-0256">Endoplasmic reticulum</keyword>
<proteinExistence type="inferred from homology"/>
<feature type="transmembrane region" description="Helical" evidence="11">
    <location>
        <begin position="455"/>
        <end position="483"/>
    </location>
</feature>
<evidence type="ECO:0000256" key="3">
    <source>
        <dbReference type="ARBA" id="ARBA00022502"/>
    </source>
</evidence>
<dbReference type="Pfam" id="PF03901">
    <property type="entry name" value="Glyco_transf_22"/>
    <property type="match status" value="1"/>
</dbReference>
<feature type="transmembrane region" description="Helical" evidence="11">
    <location>
        <begin position="415"/>
        <end position="434"/>
    </location>
</feature>
<evidence type="ECO:0000256" key="8">
    <source>
        <dbReference type="ARBA" id="ARBA00022989"/>
    </source>
</evidence>
<comment type="pathway">
    <text evidence="2">Glycolipid biosynthesis; glycosylphosphatidylinositol-anchor biosynthesis.</text>
</comment>
<evidence type="ECO:0000256" key="5">
    <source>
        <dbReference type="ARBA" id="ARBA00022679"/>
    </source>
</evidence>
<dbReference type="GO" id="GO:0000026">
    <property type="term" value="F:alpha-1,2-mannosyltransferase activity"/>
    <property type="evidence" value="ECO:0007669"/>
    <property type="project" value="TreeGrafter"/>
</dbReference>
<feature type="transmembrane region" description="Helical" evidence="11">
    <location>
        <begin position="116"/>
        <end position="138"/>
    </location>
</feature>
<feature type="transmembrane region" description="Helical" evidence="11">
    <location>
        <begin position="249"/>
        <end position="266"/>
    </location>
</feature>
<dbReference type="AlphaFoldDB" id="A0A8D8QXZ3"/>
<feature type="transmembrane region" description="Helical" evidence="11">
    <location>
        <begin position="278"/>
        <end position="302"/>
    </location>
</feature>
<keyword evidence="6 11" id="KW-0812">Transmembrane</keyword>
<evidence type="ECO:0000256" key="2">
    <source>
        <dbReference type="ARBA" id="ARBA00004687"/>
    </source>
</evidence>
<feature type="transmembrane region" description="Helical" evidence="11">
    <location>
        <begin position="356"/>
        <end position="377"/>
    </location>
</feature>
<evidence type="ECO:0000256" key="7">
    <source>
        <dbReference type="ARBA" id="ARBA00022824"/>
    </source>
</evidence>
<evidence type="ECO:0000256" key="6">
    <source>
        <dbReference type="ARBA" id="ARBA00022692"/>
    </source>
</evidence>
<evidence type="ECO:0000256" key="9">
    <source>
        <dbReference type="ARBA" id="ARBA00023136"/>
    </source>
</evidence>
<keyword evidence="3" id="KW-0337">GPI-anchor biosynthesis</keyword>
<keyword evidence="8 11" id="KW-1133">Transmembrane helix</keyword>
<keyword evidence="5 12" id="KW-0808">Transferase</keyword>
<dbReference type="GO" id="GO:0005789">
    <property type="term" value="C:endoplasmic reticulum membrane"/>
    <property type="evidence" value="ECO:0007669"/>
    <property type="project" value="UniProtKB-SubCell"/>
</dbReference>
<dbReference type="PANTHER" id="PTHR22760">
    <property type="entry name" value="GLYCOSYLTRANSFERASE"/>
    <property type="match status" value="1"/>
</dbReference>
<evidence type="ECO:0000256" key="11">
    <source>
        <dbReference type="RuleBase" id="RU363075"/>
    </source>
</evidence>
<evidence type="ECO:0000313" key="12">
    <source>
        <dbReference type="EMBL" id="CAG6639012.1"/>
    </source>
</evidence>
<accession>A0A8D8QXZ3</accession>
<protein>
    <recommendedName>
        <fullName evidence="11">Mannosyltransferase</fullName>
        <ecNumber evidence="11">2.4.1.-</ecNumber>
    </recommendedName>
</protein>
<feature type="transmembrane region" description="Helical" evidence="11">
    <location>
        <begin position="389"/>
        <end position="409"/>
    </location>
</feature>
<feature type="transmembrane region" description="Helical" evidence="11">
    <location>
        <begin position="29"/>
        <end position="51"/>
    </location>
</feature>
<evidence type="ECO:0000256" key="1">
    <source>
        <dbReference type="ARBA" id="ARBA00004477"/>
    </source>
</evidence>
<dbReference type="PANTHER" id="PTHR22760:SF3">
    <property type="entry name" value="GPI MANNOSYLTRANSFERASE 4"/>
    <property type="match status" value="1"/>
</dbReference>
<feature type="transmembrane region" description="Helical" evidence="11">
    <location>
        <begin position="86"/>
        <end position="104"/>
    </location>
</feature>
<sequence>MEEDSESDSSTPAMLHRIRKYPRFVRSDLTIYWIAAVLRVVLTLLPQSGYIHPDEFFQSTEVVIGDIFNIENSKPWEFKVSYPVRSIAPIYLVLGAPLFILKLLADWFQLNVTTPYILLVVPRLVFCALSFVTDFSIYRICKLEGEDFRVRLLVLSTSYVMFTYATRSFSNSIEMSLVSYLLYFVVSCKHNTDYAIDTWERLNAKFHRIENMREKISLARQMKRLPSYQYQGVFTLAVILVIGTFNRPTFLAFGLAPVFYWLYRGIGTKHVTLYHFHMRILCLVSCALPLTCLVILTDSLYYGKTTLQTLLDCNLYIGYSFTVTPYNFIKYNMNPNNLAQHGTHPLLTHTLVNLPLLYNVLAVVAFVAVYKILIVAMRKQWNSLPRVQSTQFLMFLSLLTPLFFLSLFPHQEPRFIIPLTLPMVFLFSPNIYAVNWGMQEQADGSYRLSERGKSGVSGISVAGKLIRLWFLCNMSLTLVYGFLHQAGVYSMVKHMAGEIQSKPPATEIHLVTTYTYTMPLSLLGIPNYQNTLYLDKTGKKYRKKQALFTYELGSATARQLCTKLSSILDSNEKKKAEQKLGYKTFVALPGSRYSNFVTYPTCMNISHTIVTSIFPHVTLEALPQLVPGSVSVPDKCPYASAWENSLQMLAELLDQFKIVLIQIQPSPVGSAGTRNM</sequence>
<evidence type="ECO:0000256" key="10">
    <source>
        <dbReference type="ARBA" id="ARBA00038466"/>
    </source>
</evidence>